<gene>
    <name evidence="1" type="ORF">RHGRI_007507</name>
</gene>
<dbReference type="AlphaFoldDB" id="A0AAV6KYD4"/>
<accession>A0AAV6KYD4</accession>
<proteinExistence type="predicted"/>
<protein>
    <submittedName>
        <fullName evidence="1">Uncharacterized protein</fullName>
    </submittedName>
</protein>
<organism evidence="1 2">
    <name type="scientific">Rhododendron griersonianum</name>
    <dbReference type="NCBI Taxonomy" id="479676"/>
    <lineage>
        <taxon>Eukaryota</taxon>
        <taxon>Viridiplantae</taxon>
        <taxon>Streptophyta</taxon>
        <taxon>Embryophyta</taxon>
        <taxon>Tracheophyta</taxon>
        <taxon>Spermatophyta</taxon>
        <taxon>Magnoliopsida</taxon>
        <taxon>eudicotyledons</taxon>
        <taxon>Gunneridae</taxon>
        <taxon>Pentapetalae</taxon>
        <taxon>asterids</taxon>
        <taxon>Ericales</taxon>
        <taxon>Ericaceae</taxon>
        <taxon>Ericoideae</taxon>
        <taxon>Rhodoreae</taxon>
        <taxon>Rhododendron</taxon>
    </lineage>
</organism>
<dbReference type="Proteomes" id="UP000823749">
    <property type="component" value="Chromosome 3"/>
</dbReference>
<name>A0AAV6KYD4_9ERIC</name>
<evidence type="ECO:0000313" key="1">
    <source>
        <dbReference type="EMBL" id="KAG5557264.1"/>
    </source>
</evidence>
<sequence>MRVGQATYCQLTSLQAFWPGIQVFTGSSDVAPHRKVLSSAPELAKSTFCLYHATKGKLISYSDSICSWLLCGGMNLQLCATNSKLEVVVLWLSWLCSIT</sequence>
<keyword evidence="2" id="KW-1185">Reference proteome</keyword>
<reference evidence="1" key="1">
    <citation type="submission" date="2020-08" db="EMBL/GenBank/DDBJ databases">
        <title>Plant Genome Project.</title>
        <authorList>
            <person name="Zhang R.-G."/>
        </authorList>
    </citation>
    <scope>NUCLEOTIDE SEQUENCE</scope>
    <source>
        <strain evidence="1">WSP0</strain>
        <tissue evidence="1">Leaf</tissue>
    </source>
</reference>
<comment type="caution">
    <text evidence="1">The sequence shown here is derived from an EMBL/GenBank/DDBJ whole genome shotgun (WGS) entry which is preliminary data.</text>
</comment>
<dbReference type="EMBL" id="JACTNZ010000003">
    <property type="protein sequence ID" value="KAG5557264.1"/>
    <property type="molecule type" value="Genomic_DNA"/>
</dbReference>
<evidence type="ECO:0000313" key="2">
    <source>
        <dbReference type="Proteomes" id="UP000823749"/>
    </source>
</evidence>